<gene>
    <name evidence="13" type="primary">srrA_3</name>
    <name evidence="12" type="ORF">BJL90_18950</name>
    <name evidence="13" type="ORF">CLFO_27540</name>
</gene>
<dbReference type="GO" id="GO:0000156">
    <property type="term" value="F:phosphorelay response regulator activity"/>
    <property type="evidence" value="ECO:0007669"/>
    <property type="project" value="TreeGrafter"/>
</dbReference>
<evidence type="ECO:0000256" key="9">
    <source>
        <dbReference type="PROSITE-ProRule" id="PRU01091"/>
    </source>
</evidence>
<reference evidence="12 14" key="1">
    <citation type="submission" date="2016-10" db="EMBL/GenBank/DDBJ databases">
        <title>Complete Genome Sequence of Acetogen Clostridium formicoaceticum ATCC 27076.</title>
        <authorList>
            <person name="Bao T."/>
            <person name="Cheng C."/>
            <person name="Zhao J."/>
            <person name="Yang S.-T."/>
            <person name="Wang J."/>
            <person name="Wang M."/>
        </authorList>
    </citation>
    <scope>NUCLEOTIDE SEQUENCE [LARGE SCALE GENOMIC DNA]</scope>
    <source>
        <strain evidence="12 14">ATCC 27076</strain>
    </source>
</reference>
<dbReference type="KEGG" id="cfm:BJL90_18950"/>
<dbReference type="SUPFAM" id="SSF52172">
    <property type="entry name" value="CheY-like"/>
    <property type="match status" value="1"/>
</dbReference>
<dbReference type="PANTHER" id="PTHR48111">
    <property type="entry name" value="REGULATOR OF RPOS"/>
    <property type="match status" value="1"/>
</dbReference>
<dbReference type="RefSeq" id="WP_070971830.1">
    <property type="nucleotide sequence ID" value="NZ_CP017603.1"/>
</dbReference>
<dbReference type="GO" id="GO:0032993">
    <property type="term" value="C:protein-DNA complex"/>
    <property type="evidence" value="ECO:0007669"/>
    <property type="project" value="TreeGrafter"/>
</dbReference>
<evidence type="ECO:0000256" key="4">
    <source>
        <dbReference type="ARBA" id="ARBA00023015"/>
    </source>
</evidence>
<feature type="domain" description="Response regulatory" evidence="10">
    <location>
        <begin position="5"/>
        <end position="118"/>
    </location>
</feature>
<keyword evidence="5 9" id="KW-0238">DNA-binding</keyword>
<dbReference type="SMART" id="SM00448">
    <property type="entry name" value="REC"/>
    <property type="match status" value="1"/>
</dbReference>
<sequence>MNNLRVLVADDESKIRQAIGLYLKKEGYEVGEAKDGAEAFAKFNAEPWDIIILDIMMPKMDGVQVCQEIRKTSMVPIIMLTAKNEEVDRILGLELGADDYMGKPFSPRELIARIKAVYRRMGTKTSTEENILKYPELKINLLTREVFIMEQQITLTLKEFELFSLLARSPGQVFSREQLLEKVWGIDYYGDSRCVDTHINRLRDKLKVPNETSFISTVWGIGYKFEINK</sequence>
<name>A0AAC9RNB0_9CLOT</name>
<evidence type="ECO:0000259" key="11">
    <source>
        <dbReference type="PROSITE" id="PS51755"/>
    </source>
</evidence>
<dbReference type="Proteomes" id="UP000192478">
    <property type="component" value="Chromosome"/>
</dbReference>
<evidence type="ECO:0000313" key="15">
    <source>
        <dbReference type="Proteomes" id="UP000192478"/>
    </source>
</evidence>
<evidence type="ECO:0000256" key="2">
    <source>
        <dbReference type="ARBA" id="ARBA00022553"/>
    </source>
</evidence>
<evidence type="ECO:0000256" key="7">
    <source>
        <dbReference type="ARBA" id="ARBA00024867"/>
    </source>
</evidence>
<dbReference type="SMART" id="SM00862">
    <property type="entry name" value="Trans_reg_C"/>
    <property type="match status" value="1"/>
</dbReference>
<dbReference type="PROSITE" id="PS50110">
    <property type="entry name" value="RESPONSE_REGULATORY"/>
    <property type="match status" value="1"/>
</dbReference>
<feature type="modified residue" description="4-aspartylphosphate" evidence="8">
    <location>
        <position position="54"/>
    </location>
</feature>
<dbReference type="GO" id="GO:0000976">
    <property type="term" value="F:transcription cis-regulatory region binding"/>
    <property type="evidence" value="ECO:0007669"/>
    <property type="project" value="TreeGrafter"/>
</dbReference>
<evidence type="ECO:0000259" key="10">
    <source>
        <dbReference type="PROSITE" id="PS50110"/>
    </source>
</evidence>
<proteinExistence type="predicted"/>
<dbReference type="FunFam" id="1.10.10.10:FF:000018">
    <property type="entry name" value="DNA-binding response regulator ResD"/>
    <property type="match status" value="1"/>
</dbReference>
<evidence type="ECO:0000256" key="6">
    <source>
        <dbReference type="ARBA" id="ARBA00023163"/>
    </source>
</evidence>
<dbReference type="EMBL" id="CP020559">
    <property type="protein sequence ID" value="ARE88353.1"/>
    <property type="molecule type" value="Genomic_DNA"/>
</dbReference>
<dbReference type="InterPro" id="IPR001867">
    <property type="entry name" value="OmpR/PhoB-type_DNA-bd"/>
</dbReference>
<dbReference type="InterPro" id="IPR039420">
    <property type="entry name" value="WalR-like"/>
</dbReference>
<dbReference type="Pfam" id="PF00072">
    <property type="entry name" value="Response_reg"/>
    <property type="match status" value="1"/>
</dbReference>
<evidence type="ECO:0000256" key="5">
    <source>
        <dbReference type="ARBA" id="ARBA00023125"/>
    </source>
</evidence>
<keyword evidence="6" id="KW-0804">Transcription</keyword>
<dbReference type="EMBL" id="CP017603">
    <property type="protein sequence ID" value="AOY77753.1"/>
    <property type="molecule type" value="Genomic_DNA"/>
</dbReference>
<dbReference type="Gene3D" id="3.40.50.2300">
    <property type="match status" value="1"/>
</dbReference>
<evidence type="ECO:0000313" key="13">
    <source>
        <dbReference type="EMBL" id="ARE88353.1"/>
    </source>
</evidence>
<keyword evidence="3" id="KW-0902">Two-component regulatory system</keyword>
<accession>A0AAC9RNB0</accession>
<evidence type="ECO:0000313" key="12">
    <source>
        <dbReference type="EMBL" id="AOY77753.1"/>
    </source>
</evidence>
<evidence type="ECO:0000256" key="1">
    <source>
        <dbReference type="ARBA" id="ARBA00018672"/>
    </source>
</evidence>
<dbReference type="PANTHER" id="PTHR48111:SF21">
    <property type="entry name" value="DNA-BINDING DUAL MASTER TRANSCRIPTIONAL REGULATOR RPAA"/>
    <property type="match status" value="1"/>
</dbReference>
<protein>
    <recommendedName>
        <fullName evidence="1">Stage 0 sporulation protein A homolog</fullName>
    </recommendedName>
</protein>
<keyword evidence="2 8" id="KW-0597">Phosphoprotein</keyword>
<dbReference type="GO" id="GO:0005829">
    <property type="term" value="C:cytosol"/>
    <property type="evidence" value="ECO:0007669"/>
    <property type="project" value="TreeGrafter"/>
</dbReference>
<dbReference type="Gene3D" id="6.10.250.690">
    <property type="match status" value="1"/>
</dbReference>
<dbReference type="InterPro" id="IPR011006">
    <property type="entry name" value="CheY-like_superfamily"/>
</dbReference>
<feature type="DNA-binding region" description="OmpR/PhoB-type" evidence="9">
    <location>
        <begin position="129"/>
        <end position="227"/>
    </location>
</feature>
<organism evidence="13 15">
    <name type="scientific">Clostridium formicaceticum</name>
    <dbReference type="NCBI Taxonomy" id="1497"/>
    <lineage>
        <taxon>Bacteria</taxon>
        <taxon>Bacillati</taxon>
        <taxon>Bacillota</taxon>
        <taxon>Clostridia</taxon>
        <taxon>Eubacteriales</taxon>
        <taxon>Clostridiaceae</taxon>
        <taxon>Clostridium</taxon>
    </lineage>
</organism>
<feature type="domain" description="OmpR/PhoB-type" evidence="11">
    <location>
        <begin position="129"/>
        <end position="227"/>
    </location>
</feature>
<evidence type="ECO:0000313" key="14">
    <source>
        <dbReference type="Proteomes" id="UP000177894"/>
    </source>
</evidence>
<comment type="function">
    <text evidence="7">May play the central regulatory role in sporulation. It may be an element of the effector pathway responsible for the activation of sporulation genes in response to nutritional stress. Spo0A may act in concert with spo0H (a sigma factor) to control the expression of some genes that are critical to the sporulation process.</text>
</comment>
<dbReference type="Proteomes" id="UP000177894">
    <property type="component" value="Chromosome"/>
</dbReference>
<dbReference type="Gene3D" id="1.10.10.10">
    <property type="entry name" value="Winged helix-like DNA-binding domain superfamily/Winged helix DNA-binding domain"/>
    <property type="match status" value="1"/>
</dbReference>
<evidence type="ECO:0000256" key="3">
    <source>
        <dbReference type="ARBA" id="ARBA00023012"/>
    </source>
</evidence>
<keyword evidence="14" id="KW-1185">Reference proteome</keyword>
<dbReference type="GO" id="GO:0006355">
    <property type="term" value="P:regulation of DNA-templated transcription"/>
    <property type="evidence" value="ECO:0007669"/>
    <property type="project" value="InterPro"/>
</dbReference>
<dbReference type="CDD" id="cd00383">
    <property type="entry name" value="trans_reg_C"/>
    <property type="match status" value="1"/>
</dbReference>
<dbReference type="FunFam" id="3.40.50.2300:FF:000001">
    <property type="entry name" value="DNA-binding response regulator PhoB"/>
    <property type="match status" value="1"/>
</dbReference>
<dbReference type="InterPro" id="IPR016032">
    <property type="entry name" value="Sig_transdc_resp-reg_C-effctor"/>
</dbReference>
<dbReference type="AlphaFoldDB" id="A0AAC9RNB0"/>
<dbReference type="SUPFAM" id="SSF46894">
    <property type="entry name" value="C-terminal effector domain of the bipartite response regulators"/>
    <property type="match status" value="1"/>
</dbReference>
<dbReference type="InterPro" id="IPR036388">
    <property type="entry name" value="WH-like_DNA-bd_sf"/>
</dbReference>
<keyword evidence="4" id="KW-0805">Transcription regulation</keyword>
<reference evidence="13 15" key="2">
    <citation type="submission" date="2017-03" db="EMBL/GenBank/DDBJ databases">
        <title>Complete sequence of Clostridium formicaceticum DSM 92.</title>
        <authorList>
            <person name="Poehlein A."/>
            <person name="Karl M."/>
            <person name="Bengelsdorf F.R."/>
            <person name="Duerre P."/>
            <person name="Daniel R."/>
        </authorList>
    </citation>
    <scope>NUCLEOTIDE SEQUENCE [LARGE SCALE GENOMIC DNA]</scope>
    <source>
        <strain evidence="13 15">DSM 92</strain>
    </source>
</reference>
<dbReference type="Pfam" id="PF00486">
    <property type="entry name" value="Trans_reg_C"/>
    <property type="match status" value="1"/>
</dbReference>
<evidence type="ECO:0000256" key="8">
    <source>
        <dbReference type="PROSITE-ProRule" id="PRU00169"/>
    </source>
</evidence>
<dbReference type="PROSITE" id="PS51755">
    <property type="entry name" value="OMPR_PHOB"/>
    <property type="match status" value="1"/>
</dbReference>
<dbReference type="InterPro" id="IPR001789">
    <property type="entry name" value="Sig_transdc_resp-reg_receiver"/>
</dbReference>